<accession>A0ABQ5U1M2</accession>
<evidence type="ECO:0000313" key="8">
    <source>
        <dbReference type="EMBL" id="GLQ05316.1"/>
    </source>
</evidence>
<evidence type="ECO:0000256" key="1">
    <source>
        <dbReference type="ARBA" id="ARBA00004496"/>
    </source>
</evidence>
<keyword evidence="9" id="KW-1185">Reference proteome</keyword>
<dbReference type="PANTHER" id="PTHR42891">
    <property type="entry name" value="D-GLYCERO-BETA-D-MANNO-HEPTOSE-1,7-BISPHOSPHATE 7-PHOSPHATASE"/>
    <property type="match status" value="1"/>
</dbReference>
<keyword evidence="5 7" id="KW-0119">Carbohydrate metabolism</keyword>
<keyword evidence="2 7" id="KW-0963">Cytoplasm</keyword>
<keyword evidence="3" id="KW-0479">Metal-binding</keyword>
<name>A0ABQ5U1M2_9PROT</name>
<dbReference type="Gene3D" id="3.40.50.1000">
    <property type="entry name" value="HAD superfamily/HAD-like"/>
    <property type="match status" value="1"/>
</dbReference>
<dbReference type="PIRSF" id="PIRSF004682">
    <property type="entry name" value="GmhB"/>
    <property type="match status" value="1"/>
</dbReference>
<gene>
    <name evidence="8" type="ORF">GCM10007924_05370</name>
</gene>
<evidence type="ECO:0000256" key="4">
    <source>
        <dbReference type="ARBA" id="ARBA00022801"/>
    </source>
</evidence>
<keyword evidence="4 7" id="KW-0378">Hydrolase</keyword>
<evidence type="ECO:0000256" key="6">
    <source>
        <dbReference type="ARBA" id="ARBA00031828"/>
    </source>
</evidence>
<organism evidence="8 9">
    <name type="scientific">Sneathiella chinensis</name>
    <dbReference type="NCBI Taxonomy" id="349750"/>
    <lineage>
        <taxon>Bacteria</taxon>
        <taxon>Pseudomonadati</taxon>
        <taxon>Pseudomonadota</taxon>
        <taxon>Alphaproteobacteria</taxon>
        <taxon>Sneathiellales</taxon>
        <taxon>Sneathiellaceae</taxon>
        <taxon>Sneathiella</taxon>
    </lineage>
</organism>
<comment type="caution">
    <text evidence="8">The sequence shown here is derived from an EMBL/GenBank/DDBJ whole genome shotgun (WGS) entry which is preliminary data.</text>
</comment>
<dbReference type="NCBIfam" id="TIGR01662">
    <property type="entry name" value="HAD-SF-IIIA"/>
    <property type="match status" value="1"/>
</dbReference>
<dbReference type="EMBL" id="BSNF01000001">
    <property type="protein sequence ID" value="GLQ05316.1"/>
    <property type="molecule type" value="Genomic_DNA"/>
</dbReference>
<dbReference type="InterPro" id="IPR004446">
    <property type="entry name" value="Heptose_bisP_phosphatase"/>
</dbReference>
<sequence>MLVLLDRDGVINEDRADFVKSPDELVFIPGALEAIATLNSRGHKVVIVTNQSCIGRGLITLETLDNIHGKLKSALKAKGGRLDDILIAPDAPWAATENRKPGAGMILEALTRFREQPRNTVLVGDSKRDLQAACIAGCHRILVQTGKGRATQSEGLDRALLPVSIARDLTEAVTFIGEGRFTP</sequence>
<dbReference type="InterPro" id="IPR006549">
    <property type="entry name" value="HAD-SF_hydro_IIIA"/>
</dbReference>
<comment type="similarity">
    <text evidence="7">Belongs to the gmhB family.</text>
</comment>
<evidence type="ECO:0000313" key="9">
    <source>
        <dbReference type="Proteomes" id="UP001161409"/>
    </source>
</evidence>
<evidence type="ECO:0000256" key="7">
    <source>
        <dbReference type="PIRNR" id="PIRNR004682"/>
    </source>
</evidence>
<reference evidence="8" key="2">
    <citation type="submission" date="2023-01" db="EMBL/GenBank/DDBJ databases">
        <title>Draft genome sequence of Sneathiella chinensis strain NBRC 103408.</title>
        <authorList>
            <person name="Sun Q."/>
            <person name="Mori K."/>
        </authorList>
    </citation>
    <scope>NUCLEOTIDE SEQUENCE</scope>
    <source>
        <strain evidence="8">NBRC 103408</strain>
    </source>
</reference>
<evidence type="ECO:0000256" key="5">
    <source>
        <dbReference type="ARBA" id="ARBA00023277"/>
    </source>
</evidence>
<dbReference type="InterPro" id="IPR023214">
    <property type="entry name" value="HAD_sf"/>
</dbReference>
<dbReference type="NCBIfam" id="TIGR01656">
    <property type="entry name" value="Histidinol-ppas"/>
    <property type="match status" value="1"/>
</dbReference>
<dbReference type="RefSeq" id="WP_169559324.1">
    <property type="nucleotide sequence ID" value="NZ_BSNF01000001.1"/>
</dbReference>
<dbReference type="Proteomes" id="UP001161409">
    <property type="component" value="Unassembled WGS sequence"/>
</dbReference>
<reference evidence="8" key="1">
    <citation type="journal article" date="2014" name="Int. J. Syst. Evol. Microbiol.">
        <title>Complete genome of a new Firmicutes species belonging to the dominant human colonic microbiota ('Ruminococcus bicirculans') reveals two chromosomes and a selective capacity to utilize plant glucans.</title>
        <authorList>
            <consortium name="NISC Comparative Sequencing Program"/>
            <person name="Wegmann U."/>
            <person name="Louis P."/>
            <person name="Goesmann A."/>
            <person name="Henrissat B."/>
            <person name="Duncan S.H."/>
            <person name="Flint H.J."/>
        </authorList>
    </citation>
    <scope>NUCLEOTIDE SEQUENCE</scope>
    <source>
        <strain evidence="8">NBRC 103408</strain>
    </source>
</reference>
<dbReference type="Pfam" id="PF13242">
    <property type="entry name" value="Hydrolase_like"/>
    <property type="match status" value="1"/>
</dbReference>
<dbReference type="PANTHER" id="PTHR42891:SF1">
    <property type="entry name" value="D-GLYCERO-BETA-D-MANNO-HEPTOSE-1,7-BISPHOSPHATE 7-PHOSPHATASE"/>
    <property type="match status" value="1"/>
</dbReference>
<protein>
    <recommendedName>
        <fullName evidence="6 7">D,D-heptose 1,7-bisphosphate phosphatase</fullName>
        <ecNumber evidence="7">3.1.3.-</ecNumber>
    </recommendedName>
</protein>
<dbReference type="InterPro" id="IPR036412">
    <property type="entry name" value="HAD-like_sf"/>
</dbReference>
<evidence type="ECO:0000256" key="2">
    <source>
        <dbReference type="ARBA" id="ARBA00022490"/>
    </source>
</evidence>
<dbReference type="EC" id="3.1.3.-" evidence="7"/>
<dbReference type="InterPro" id="IPR006543">
    <property type="entry name" value="Histidinol-phos"/>
</dbReference>
<dbReference type="SUPFAM" id="SSF56784">
    <property type="entry name" value="HAD-like"/>
    <property type="match status" value="1"/>
</dbReference>
<evidence type="ECO:0000256" key="3">
    <source>
        <dbReference type="ARBA" id="ARBA00022723"/>
    </source>
</evidence>
<comment type="subcellular location">
    <subcellularLocation>
        <location evidence="1 7">Cytoplasm</location>
    </subcellularLocation>
</comment>
<proteinExistence type="inferred from homology"/>